<evidence type="ECO:0000313" key="3">
    <source>
        <dbReference type="Proteomes" id="UP000232003"/>
    </source>
</evidence>
<dbReference type="InterPro" id="IPR051411">
    <property type="entry name" value="Polyketide_trans_af380"/>
</dbReference>
<feature type="domain" description="Xaa-Pro dipeptidyl-peptidase-like" evidence="1">
    <location>
        <begin position="12"/>
        <end position="143"/>
    </location>
</feature>
<dbReference type="PANTHER" id="PTHR47751">
    <property type="entry name" value="SUPERFAMILY HYDROLASE, PUTATIVE (AFU_ORTHOLOGUE AFUA_2G16580)-RELATED"/>
    <property type="match status" value="1"/>
</dbReference>
<geneLocation type="plasmid" evidence="3">
    <name>pnfsy04</name>
</geneLocation>
<dbReference type="EMBL" id="CP024789">
    <property type="protein sequence ID" value="AUB43216.1"/>
    <property type="molecule type" value="Genomic_DNA"/>
</dbReference>
<dbReference type="KEGG" id="nfl:COO91_09389"/>
<dbReference type="Pfam" id="PF02129">
    <property type="entry name" value="Peptidase_S15"/>
    <property type="match status" value="1"/>
</dbReference>
<dbReference type="Gene3D" id="3.40.50.1820">
    <property type="entry name" value="alpha/beta hydrolase"/>
    <property type="match status" value="1"/>
</dbReference>
<dbReference type="PANTHER" id="PTHR47751:SF2">
    <property type="entry name" value="DLTD N-TERMINAL DOMAIN PROTEIN (AFU_ORTHOLOGUE AFUA_8G00380)-RELATED"/>
    <property type="match status" value="1"/>
</dbReference>
<dbReference type="Gene3D" id="1.10.10.800">
    <property type="match status" value="1"/>
</dbReference>
<dbReference type="SUPFAM" id="SSF53474">
    <property type="entry name" value="alpha/beta-Hydrolases"/>
    <property type="match status" value="1"/>
</dbReference>
<sequence length="283" mass="31570">MHKRTASFDSKGLKCSVTFYTPDQAASGQRCPAIVMAHGIGLTKEMGLPQFAEFFVQAGFVVTLFDYRYIGASEGEPREQMLPTEQHEDYRNAITWTQLQREVDPNRIGVWGFSYSGGHVLHLAAFDQRVKAVVAQMPTVNLFLNSRRLTSPLDLDELTTLLSQDRIKRYQTGEVSYFPLVAAPGQPSFLPTPDAYIWVESAKSASEGRWENRITFESIEHSLYYERMALRKEKIVEAAGVQRSGGAGEKEEVLGIAFGYLEIPLCTPAPLPLCNPYAAYSSA</sequence>
<reference evidence="2 3" key="1">
    <citation type="submission" date="2017-11" db="EMBL/GenBank/DDBJ databases">
        <title>Complete genome of a free-living desiccation-tolerant cyanobacterium and its photosynthetic adaptation to extreme terrestrial habitat.</title>
        <authorList>
            <person name="Shang J."/>
        </authorList>
    </citation>
    <scope>NUCLEOTIDE SEQUENCE [LARGE SCALE GENOMIC DNA]</scope>
    <source>
        <strain evidence="2 3">CCNUN1</strain>
        <plasmid evidence="3">pnfsy04</plasmid>
    </source>
</reference>
<dbReference type="Proteomes" id="UP000232003">
    <property type="component" value="Plasmid pNFSY04"/>
</dbReference>
<dbReference type="AlphaFoldDB" id="A0A2K8T684"/>
<keyword evidence="2" id="KW-0614">Plasmid</keyword>
<name>A0A2K8T684_9NOSO</name>
<organism evidence="2 3">
    <name type="scientific">Nostoc flagelliforme CCNUN1</name>
    <dbReference type="NCBI Taxonomy" id="2038116"/>
    <lineage>
        <taxon>Bacteria</taxon>
        <taxon>Bacillati</taxon>
        <taxon>Cyanobacteriota</taxon>
        <taxon>Cyanophyceae</taxon>
        <taxon>Nostocales</taxon>
        <taxon>Nostocaceae</taxon>
        <taxon>Nostoc</taxon>
    </lineage>
</organism>
<dbReference type="InterPro" id="IPR000383">
    <property type="entry name" value="Xaa-Pro-like_dom"/>
</dbReference>
<accession>A0A2K8T684</accession>
<proteinExistence type="predicted"/>
<dbReference type="OrthoDB" id="9805123at2"/>
<gene>
    <name evidence="2" type="ORF">COO91_09389</name>
</gene>
<keyword evidence="2" id="KW-0378">Hydrolase</keyword>
<dbReference type="InterPro" id="IPR029058">
    <property type="entry name" value="AB_hydrolase_fold"/>
</dbReference>
<protein>
    <submittedName>
        <fullName evidence="2">Alpha/Beta hydrolase fold</fullName>
    </submittedName>
</protein>
<evidence type="ECO:0000313" key="2">
    <source>
        <dbReference type="EMBL" id="AUB43216.1"/>
    </source>
</evidence>
<evidence type="ECO:0000259" key="1">
    <source>
        <dbReference type="Pfam" id="PF02129"/>
    </source>
</evidence>
<dbReference type="GO" id="GO:0016787">
    <property type="term" value="F:hydrolase activity"/>
    <property type="evidence" value="ECO:0007669"/>
    <property type="project" value="UniProtKB-KW"/>
</dbReference>
<dbReference type="RefSeq" id="WP_100903424.1">
    <property type="nucleotide sequence ID" value="NZ_CAWNNC010000005.1"/>
</dbReference>
<keyword evidence="3" id="KW-1185">Reference proteome</keyword>